<evidence type="ECO:0000313" key="2">
    <source>
        <dbReference type="Proteomes" id="UP001233999"/>
    </source>
</evidence>
<feature type="non-terminal residue" evidence="1">
    <location>
        <position position="1"/>
    </location>
</feature>
<accession>A0AAD7ZJH9</accession>
<protein>
    <submittedName>
        <fullName evidence="1">Uncharacterized protein</fullName>
    </submittedName>
</protein>
<dbReference type="Proteomes" id="UP001233999">
    <property type="component" value="Unassembled WGS sequence"/>
</dbReference>
<comment type="caution">
    <text evidence="1">The sequence shown here is derived from an EMBL/GenBank/DDBJ whole genome shotgun (WGS) entry which is preliminary data.</text>
</comment>
<name>A0AAD7ZJH9_DIPPU</name>
<feature type="non-terminal residue" evidence="1">
    <location>
        <position position="71"/>
    </location>
</feature>
<gene>
    <name evidence="1" type="ORF">L9F63_003801</name>
</gene>
<sequence length="71" mass="7895">YYLANSHALHLTSKYEPPLTSPEQVDTALTEACGKSGLMTDDNIRSSDIIDNMFIHVSAKPIANMFIQVRL</sequence>
<proteinExistence type="predicted"/>
<dbReference type="EMBL" id="JASPKZ010007839">
    <property type="protein sequence ID" value="KAJ9581870.1"/>
    <property type="molecule type" value="Genomic_DNA"/>
</dbReference>
<keyword evidence="2" id="KW-1185">Reference proteome</keyword>
<organism evidence="1 2">
    <name type="scientific">Diploptera punctata</name>
    <name type="common">Pacific beetle cockroach</name>
    <dbReference type="NCBI Taxonomy" id="6984"/>
    <lineage>
        <taxon>Eukaryota</taxon>
        <taxon>Metazoa</taxon>
        <taxon>Ecdysozoa</taxon>
        <taxon>Arthropoda</taxon>
        <taxon>Hexapoda</taxon>
        <taxon>Insecta</taxon>
        <taxon>Pterygota</taxon>
        <taxon>Neoptera</taxon>
        <taxon>Polyneoptera</taxon>
        <taxon>Dictyoptera</taxon>
        <taxon>Blattodea</taxon>
        <taxon>Blaberoidea</taxon>
        <taxon>Blaberidae</taxon>
        <taxon>Diplopterinae</taxon>
        <taxon>Diploptera</taxon>
    </lineage>
</organism>
<dbReference type="AlphaFoldDB" id="A0AAD7ZJH9"/>
<reference evidence="1" key="1">
    <citation type="journal article" date="2023" name="IScience">
        <title>Live-bearing cockroach genome reveals convergent evolutionary mechanisms linked to viviparity in insects and beyond.</title>
        <authorList>
            <person name="Fouks B."/>
            <person name="Harrison M.C."/>
            <person name="Mikhailova A.A."/>
            <person name="Marchal E."/>
            <person name="English S."/>
            <person name="Carruthers M."/>
            <person name="Jennings E.C."/>
            <person name="Chiamaka E.L."/>
            <person name="Frigard R.A."/>
            <person name="Pippel M."/>
            <person name="Attardo G.M."/>
            <person name="Benoit J.B."/>
            <person name="Bornberg-Bauer E."/>
            <person name="Tobe S.S."/>
        </authorList>
    </citation>
    <scope>NUCLEOTIDE SEQUENCE</scope>
    <source>
        <strain evidence="1">Stay&amp;Tobe</strain>
    </source>
</reference>
<evidence type="ECO:0000313" key="1">
    <source>
        <dbReference type="EMBL" id="KAJ9581870.1"/>
    </source>
</evidence>
<reference evidence="1" key="2">
    <citation type="submission" date="2023-05" db="EMBL/GenBank/DDBJ databases">
        <authorList>
            <person name="Fouks B."/>
        </authorList>
    </citation>
    <scope>NUCLEOTIDE SEQUENCE</scope>
    <source>
        <strain evidence="1">Stay&amp;Tobe</strain>
        <tissue evidence="1">Testes</tissue>
    </source>
</reference>